<name>A0A484UQE3_9ZZZZ</name>
<evidence type="ECO:0000313" key="2">
    <source>
        <dbReference type="EMBL" id="VFR88940.1"/>
    </source>
</evidence>
<dbReference type="EMBL" id="CAADIM010000030">
    <property type="protein sequence ID" value="VFR89172.1"/>
    <property type="molecule type" value="Genomic_DNA"/>
</dbReference>
<dbReference type="Pfam" id="PF18050">
    <property type="entry name" value="Cyclophil_like2"/>
    <property type="match status" value="1"/>
</dbReference>
<feature type="domain" description="Cyclophilin-like" evidence="1">
    <location>
        <begin position="3"/>
        <end position="102"/>
    </location>
</feature>
<sequence length="113" mass="12419">MWMTVGERRFSLTLADTEAARAFAAMLPLSLDMADLHRNEKYADLPKALPTQASRPGTIRNGDLMLYGSQTLVLFYLTFDSSYSYTRLGRVDDPAGLAEVLGGGGLRIAFARN</sequence>
<organism evidence="2">
    <name type="scientific">plant metagenome</name>
    <dbReference type="NCBI Taxonomy" id="1297885"/>
    <lineage>
        <taxon>unclassified sequences</taxon>
        <taxon>metagenomes</taxon>
        <taxon>organismal metagenomes</taxon>
    </lineage>
</organism>
<dbReference type="InterPro" id="IPR041183">
    <property type="entry name" value="Cyclophilin-like"/>
</dbReference>
<proteinExistence type="predicted"/>
<reference evidence="2" key="1">
    <citation type="submission" date="2019-03" db="EMBL/GenBank/DDBJ databases">
        <authorList>
            <person name="Danneels B."/>
        </authorList>
    </citation>
    <scope>NUCLEOTIDE SEQUENCE</scope>
</reference>
<accession>A0A484UQE3</accession>
<dbReference type="InterPro" id="IPR029000">
    <property type="entry name" value="Cyclophilin-like_dom_sf"/>
</dbReference>
<dbReference type="EMBL" id="CAADIN010000017">
    <property type="protein sequence ID" value="VFR88940.1"/>
    <property type="molecule type" value="Genomic_DNA"/>
</dbReference>
<gene>
    <name evidence="3" type="ORF">ISE1_1562</name>
    <name evidence="2" type="ORF">ISE2_1600</name>
</gene>
<evidence type="ECO:0000313" key="3">
    <source>
        <dbReference type="EMBL" id="VFR89172.1"/>
    </source>
</evidence>
<dbReference type="Gene3D" id="2.40.100.20">
    <property type="match status" value="1"/>
</dbReference>
<evidence type="ECO:0000259" key="1">
    <source>
        <dbReference type="Pfam" id="PF18050"/>
    </source>
</evidence>
<protein>
    <recommendedName>
        <fullName evidence="1">Cyclophilin-like domain-containing protein</fullName>
    </recommendedName>
</protein>
<dbReference type="AlphaFoldDB" id="A0A484UQE3"/>
<dbReference type="SUPFAM" id="SSF50891">
    <property type="entry name" value="Cyclophilin-like"/>
    <property type="match status" value="1"/>
</dbReference>